<dbReference type="InterPro" id="IPR016979">
    <property type="entry name" value="DUF2129"/>
</dbReference>
<evidence type="ECO:0000313" key="4">
    <source>
        <dbReference type="EMBL" id="MFD1671182.1"/>
    </source>
</evidence>
<accession>A0ABW4J8B3</accession>
<dbReference type="Pfam" id="PF09902">
    <property type="entry name" value="DUF2129"/>
    <property type="match status" value="1"/>
</dbReference>
<reference evidence="5" key="1">
    <citation type="journal article" date="2019" name="Int. J. Syst. Evol. Microbiol.">
        <title>The Global Catalogue of Microorganisms (GCM) 10K type strain sequencing project: providing services to taxonomists for standard genome sequencing and annotation.</title>
        <authorList>
            <consortium name="The Broad Institute Genomics Platform"/>
            <consortium name="The Broad Institute Genome Sequencing Center for Infectious Disease"/>
            <person name="Wu L."/>
            <person name="Ma J."/>
        </authorList>
    </citation>
    <scope>NUCLEOTIDE SEQUENCE [LARGE SCALE GENOMIC DNA]</scope>
    <source>
        <strain evidence="5">CCM 8896</strain>
    </source>
</reference>
<comment type="subcellular location">
    <subcellularLocation>
        <location evidence="2">Cytoplasm</location>
    </subcellularLocation>
</comment>
<dbReference type="EMBL" id="JBHTOP010000005">
    <property type="protein sequence ID" value="MFD1671182.1"/>
    <property type="molecule type" value="Genomic_DNA"/>
</dbReference>
<feature type="compositionally biased region" description="Polar residues" evidence="3">
    <location>
        <begin position="99"/>
        <end position="110"/>
    </location>
</feature>
<gene>
    <name evidence="4" type="ORF">ACFQ5M_03615</name>
</gene>
<comment type="similarity">
    <text evidence="2">Belongs to the UPF0298 family.</text>
</comment>
<name>A0ABW4J8B3_9LACO</name>
<protein>
    <recommendedName>
        <fullName evidence="2">UPF0298 protein ACFQ5M_03615</fullName>
    </recommendedName>
</protein>
<dbReference type="RefSeq" id="WP_125714149.1">
    <property type="nucleotide sequence ID" value="NZ_JBHTOP010000005.1"/>
</dbReference>
<evidence type="ECO:0000313" key="5">
    <source>
        <dbReference type="Proteomes" id="UP001597267"/>
    </source>
</evidence>
<proteinExistence type="inferred from homology"/>
<organism evidence="4 5">
    <name type="scientific">Agrilactobacillus yilanensis</name>
    <dbReference type="NCBI Taxonomy" id="2485997"/>
    <lineage>
        <taxon>Bacteria</taxon>
        <taxon>Bacillati</taxon>
        <taxon>Bacillota</taxon>
        <taxon>Bacilli</taxon>
        <taxon>Lactobacillales</taxon>
        <taxon>Lactobacillaceae</taxon>
        <taxon>Agrilactobacillus</taxon>
    </lineage>
</organism>
<sequence length="118" mass="13664">MFEIKPRIGIAVWVYNLHQIRQLRRFGLIYYTSKKMKYVYLYVDQANAEAVKKSIEKLHFVRKVEFSHRPEVATEFGDKIEKRPQKDPLLKDGSLAATLKTTKSESNQGSHADADHIG</sequence>
<evidence type="ECO:0000256" key="2">
    <source>
        <dbReference type="HAMAP-Rule" id="MF_01126"/>
    </source>
</evidence>
<dbReference type="Proteomes" id="UP001597267">
    <property type="component" value="Unassembled WGS sequence"/>
</dbReference>
<evidence type="ECO:0000256" key="1">
    <source>
        <dbReference type="ARBA" id="ARBA00022490"/>
    </source>
</evidence>
<comment type="caution">
    <text evidence="4">The sequence shown here is derived from an EMBL/GenBank/DDBJ whole genome shotgun (WGS) entry which is preliminary data.</text>
</comment>
<keyword evidence="5" id="KW-1185">Reference proteome</keyword>
<evidence type="ECO:0000256" key="3">
    <source>
        <dbReference type="SAM" id="MobiDB-lite"/>
    </source>
</evidence>
<dbReference type="HAMAP" id="MF_01126">
    <property type="entry name" value="UPF0298"/>
    <property type="match status" value="1"/>
</dbReference>
<keyword evidence="1 2" id="KW-0963">Cytoplasm</keyword>
<feature type="region of interest" description="Disordered" evidence="3">
    <location>
        <begin position="99"/>
        <end position="118"/>
    </location>
</feature>